<gene>
    <name evidence="2" type="ORF">H9830_08860</name>
</gene>
<evidence type="ECO:0000256" key="1">
    <source>
        <dbReference type="SAM" id="MobiDB-lite"/>
    </source>
</evidence>
<dbReference type="InterPro" id="IPR036291">
    <property type="entry name" value="NAD(P)-bd_dom_sf"/>
</dbReference>
<dbReference type="Pfam" id="PF13561">
    <property type="entry name" value="adh_short_C2"/>
    <property type="match status" value="1"/>
</dbReference>
<comment type="caution">
    <text evidence="2">The sequence shown here is derived from an EMBL/GenBank/DDBJ whole genome shotgun (WGS) entry which is preliminary data.</text>
</comment>
<evidence type="ECO:0000313" key="2">
    <source>
        <dbReference type="EMBL" id="HIY66369.1"/>
    </source>
</evidence>
<evidence type="ECO:0000313" key="3">
    <source>
        <dbReference type="Proteomes" id="UP000824005"/>
    </source>
</evidence>
<proteinExistence type="predicted"/>
<feature type="compositionally biased region" description="Low complexity" evidence="1">
    <location>
        <begin position="1"/>
        <end position="14"/>
    </location>
</feature>
<dbReference type="Gene3D" id="3.40.50.720">
    <property type="entry name" value="NAD(P)-binding Rossmann-like Domain"/>
    <property type="match status" value="1"/>
</dbReference>
<dbReference type="EMBL" id="DXDC01000268">
    <property type="protein sequence ID" value="HIY66369.1"/>
    <property type="molecule type" value="Genomic_DNA"/>
</dbReference>
<accession>A0A9D1YV53</accession>
<reference evidence="2" key="2">
    <citation type="submission" date="2021-04" db="EMBL/GenBank/DDBJ databases">
        <authorList>
            <person name="Gilroy R."/>
        </authorList>
    </citation>
    <scope>NUCLEOTIDE SEQUENCE</scope>
    <source>
        <strain evidence="2">ChiGjej1B1-98</strain>
    </source>
</reference>
<dbReference type="Proteomes" id="UP000824005">
    <property type="component" value="Unassembled WGS sequence"/>
</dbReference>
<dbReference type="AlphaFoldDB" id="A0A9D1YV53"/>
<sequence>MSSVTASSLTVSTSRMDPDQLDIPLGHGGTAAEVAATVAFLASDASSFTTGAELVVDGGMIAGIPRRQCAAPAVSRVLTLARAGTWWNPGSTPQCRIHRPRRAACLR</sequence>
<feature type="region of interest" description="Disordered" evidence="1">
    <location>
        <begin position="1"/>
        <end position="20"/>
    </location>
</feature>
<reference evidence="2" key="1">
    <citation type="journal article" date="2021" name="PeerJ">
        <title>Extensive microbial diversity within the chicken gut microbiome revealed by metagenomics and culture.</title>
        <authorList>
            <person name="Gilroy R."/>
            <person name="Ravi A."/>
            <person name="Getino M."/>
            <person name="Pursley I."/>
            <person name="Horton D.L."/>
            <person name="Alikhan N.F."/>
            <person name="Baker D."/>
            <person name="Gharbi K."/>
            <person name="Hall N."/>
            <person name="Watson M."/>
            <person name="Adriaenssens E.M."/>
            <person name="Foster-Nyarko E."/>
            <person name="Jarju S."/>
            <person name="Secka A."/>
            <person name="Antonio M."/>
            <person name="Oren A."/>
            <person name="Chaudhuri R.R."/>
            <person name="La Ragione R."/>
            <person name="Hildebrand F."/>
            <person name="Pallen M.J."/>
        </authorList>
    </citation>
    <scope>NUCLEOTIDE SEQUENCE</scope>
    <source>
        <strain evidence="2">ChiGjej1B1-98</strain>
    </source>
</reference>
<dbReference type="SUPFAM" id="SSF51735">
    <property type="entry name" value="NAD(P)-binding Rossmann-fold domains"/>
    <property type="match status" value="1"/>
</dbReference>
<dbReference type="InterPro" id="IPR002347">
    <property type="entry name" value="SDR_fam"/>
</dbReference>
<organism evidence="2 3">
    <name type="scientific">Candidatus Agrococcus pullicola</name>
    <dbReference type="NCBI Taxonomy" id="2838429"/>
    <lineage>
        <taxon>Bacteria</taxon>
        <taxon>Bacillati</taxon>
        <taxon>Actinomycetota</taxon>
        <taxon>Actinomycetes</taxon>
        <taxon>Micrococcales</taxon>
        <taxon>Microbacteriaceae</taxon>
        <taxon>Agrococcus</taxon>
    </lineage>
</organism>
<name>A0A9D1YV53_9MICO</name>
<protein>
    <submittedName>
        <fullName evidence="2">SDR family oxidoreductase</fullName>
    </submittedName>
</protein>